<reference evidence="2" key="1">
    <citation type="submission" date="2020-01" db="EMBL/GenBank/DDBJ databases">
        <authorList>
            <consortium name="DOE Joint Genome Institute"/>
            <person name="Haridas S."/>
            <person name="Albert R."/>
            <person name="Binder M."/>
            <person name="Bloem J."/>
            <person name="Labutti K."/>
            <person name="Salamov A."/>
            <person name="Andreopoulos B."/>
            <person name="Baker S.E."/>
            <person name="Barry K."/>
            <person name="Bills G."/>
            <person name="Bluhm B.H."/>
            <person name="Cannon C."/>
            <person name="Castanera R."/>
            <person name="Culley D.E."/>
            <person name="Daum C."/>
            <person name="Ezra D."/>
            <person name="Gonzalez J.B."/>
            <person name="Henrissat B."/>
            <person name="Kuo A."/>
            <person name="Liang C."/>
            <person name="Lipzen A."/>
            <person name="Lutzoni F."/>
            <person name="Magnuson J."/>
            <person name="Mondo S."/>
            <person name="Nolan M."/>
            <person name="Ohm R."/>
            <person name="Pangilinan J."/>
            <person name="Park H.-J."/>
            <person name="Ramirez L."/>
            <person name="Alfaro M."/>
            <person name="Sun H."/>
            <person name="Tritt A."/>
            <person name="Yoshinaga Y."/>
            <person name="Zwiers L.-H."/>
            <person name="Turgeon B.G."/>
            <person name="Goodwin S.B."/>
            <person name="Spatafora J.W."/>
            <person name="Crous P.W."/>
            <person name="Grigoriev I.V."/>
        </authorList>
    </citation>
    <scope>NUCLEOTIDE SEQUENCE</scope>
    <source>
        <strain evidence="2">IPT5</strain>
    </source>
</reference>
<proteinExistence type="predicted"/>
<dbReference type="CDD" id="cd02440">
    <property type="entry name" value="AdoMet_MTases"/>
    <property type="match status" value="1"/>
</dbReference>
<keyword evidence="2" id="KW-0808">Transferase</keyword>
<accession>A0A6A7AXY1</accession>
<dbReference type="GO" id="GO:0032259">
    <property type="term" value="P:methylation"/>
    <property type="evidence" value="ECO:0007669"/>
    <property type="project" value="UniProtKB-KW"/>
</dbReference>
<dbReference type="EMBL" id="MU006320">
    <property type="protein sequence ID" value="KAF2848100.1"/>
    <property type="molecule type" value="Genomic_DNA"/>
</dbReference>
<organism evidence="2 3">
    <name type="scientific">Plenodomus tracheiphilus IPT5</name>
    <dbReference type="NCBI Taxonomy" id="1408161"/>
    <lineage>
        <taxon>Eukaryota</taxon>
        <taxon>Fungi</taxon>
        <taxon>Dikarya</taxon>
        <taxon>Ascomycota</taxon>
        <taxon>Pezizomycotina</taxon>
        <taxon>Dothideomycetes</taxon>
        <taxon>Pleosporomycetidae</taxon>
        <taxon>Pleosporales</taxon>
        <taxon>Pleosporineae</taxon>
        <taxon>Leptosphaeriaceae</taxon>
        <taxon>Plenodomus</taxon>
    </lineage>
</organism>
<dbReference type="SUPFAM" id="SSF53335">
    <property type="entry name" value="S-adenosyl-L-methionine-dependent methyltransferases"/>
    <property type="match status" value="1"/>
</dbReference>
<keyword evidence="3" id="KW-1185">Reference proteome</keyword>
<feature type="compositionally biased region" description="Low complexity" evidence="1">
    <location>
        <begin position="152"/>
        <end position="170"/>
    </location>
</feature>
<dbReference type="GO" id="GO:0008168">
    <property type="term" value="F:methyltransferase activity"/>
    <property type="evidence" value="ECO:0007669"/>
    <property type="project" value="UniProtKB-KW"/>
</dbReference>
<evidence type="ECO:0000313" key="3">
    <source>
        <dbReference type="Proteomes" id="UP000799423"/>
    </source>
</evidence>
<sequence length="315" mass="34403">MMQPNLNQTFDTSLVDLAQSLETSTTMASTSAPKPTSKIQHMDTQGAYNQWSSIYDTDGNILQAIDDDELSTLLPQFLAQVTAQTPTGTIRILDLGCGTGRNTAKLLEYKEWPTDQRVEIIGIDISEGMLNVAARKLGKYIIPNKYNDNDDNNNNTTTTNATNKTTHSPPTLTLKNLNLFTTPTPAPHFPFPCPPTALISTLILEHIPLPPFFATLSALLPPTALALITNMHADMGARTQAGFTNEHGAKVRGVSWVYSVEDVVGEARKQGFEVMEVREREVRRGDLESGVVGGRGGKWVGVRVWVGVVVRKRGG</sequence>
<gene>
    <name evidence="2" type="ORF">T440DRAFT_470449</name>
</gene>
<evidence type="ECO:0000313" key="2">
    <source>
        <dbReference type="EMBL" id="KAF2848100.1"/>
    </source>
</evidence>
<dbReference type="OrthoDB" id="66144at2759"/>
<dbReference type="Gene3D" id="3.40.50.150">
    <property type="entry name" value="Vaccinia Virus protein VP39"/>
    <property type="match status" value="1"/>
</dbReference>
<name>A0A6A7AXY1_9PLEO</name>
<dbReference type="AlphaFoldDB" id="A0A6A7AXY1"/>
<dbReference type="Pfam" id="PF13489">
    <property type="entry name" value="Methyltransf_23"/>
    <property type="match status" value="1"/>
</dbReference>
<dbReference type="InterPro" id="IPR029063">
    <property type="entry name" value="SAM-dependent_MTases_sf"/>
</dbReference>
<keyword evidence="2" id="KW-0489">Methyltransferase</keyword>
<feature type="region of interest" description="Disordered" evidence="1">
    <location>
        <begin position="145"/>
        <end position="170"/>
    </location>
</feature>
<dbReference type="Proteomes" id="UP000799423">
    <property type="component" value="Unassembled WGS sequence"/>
</dbReference>
<protein>
    <submittedName>
        <fullName evidence="2">S-adenosyl-L-methionine-dependent methyltransferase</fullName>
    </submittedName>
</protein>
<evidence type="ECO:0000256" key="1">
    <source>
        <dbReference type="SAM" id="MobiDB-lite"/>
    </source>
</evidence>